<dbReference type="HOGENOM" id="CLU_3203584_0_0_10"/>
<sequence length="45" mass="5188">MKSRFGMTKAQAMAYSRREVAMLKQEGYSKAVYNSMLVDLNTFHP</sequence>
<evidence type="ECO:0000313" key="2">
    <source>
        <dbReference type="Proteomes" id="UP000004079"/>
    </source>
</evidence>
<evidence type="ECO:0000313" key="1">
    <source>
        <dbReference type="EMBL" id="EFB32221.1"/>
    </source>
</evidence>
<protein>
    <submittedName>
        <fullName evidence="1">Uncharacterized protein</fullName>
    </submittedName>
</protein>
<accession>D1QR97</accession>
<reference evidence="1 2" key="1">
    <citation type="submission" date="2009-11" db="EMBL/GenBank/DDBJ databases">
        <authorList>
            <person name="Weinstock G."/>
            <person name="Sodergren E."/>
            <person name="Clifton S."/>
            <person name="Fulton L."/>
            <person name="Fulton B."/>
            <person name="Courtney L."/>
            <person name="Fronick C."/>
            <person name="Harrison M."/>
            <person name="Strong C."/>
            <person name="Farmer C."/>
            <person name="Delahaunty K."/>
            <person name="Markovic C."/>
            <person name="Hall O."/>
            <person name="Minx P."/>
            <person name="Tomlinson C."/>
            <person name="Mitreva M."/>
            <person name="Nelson J."/>
            <person name="Hou S."/>
            <person name="Wollam A."/>
            <person name="Pepin K.H."/>
            <person name="Johnson M."/>
            <person name="Bhonagiri V."/>
            <person name="Nash W.E."/>
            <person name="Warren W."/>
            <person name="Chinwalla A."/>
            <person name="Mardis E.R."/>
            <person name="Wilson R.K."/>
        </authorList>
    </citation>
    <scope>NUCLEOTIDE SEQUENCE [LARGE SCALE GENOMIC DNA]</scope>
    <source>
        <strain evidence="1 2">F0302</strain>
    </source>
</reference>
<dbReference type="EMBL" id="ACUZ02000027">
    <property type="protein sequence ID" value="EFB32221.1"/>
    <property type="molecule type" value="Genomic_DNA"/>
</dbReference>
<dbReference type="RefSeq" id="WP_004372834.1">
    <property type="nucleotide sequence ID" value="NZ_GG703885.1"/>
</dbReference>
<dbReference type="AlphaFoldDB" id="D1QR97"/>
<comment type="caution">
    <text evidence="1">The sequence shown here is derived from an EMBL/GenBank/DDBJ whole genome shotgun (WGS) entry which is preliminary data.</text>
</comment>
<gene>
    <name evidence="1" type="ORF">HMPREF0971_01500</name>
</gene>
<proteinExistence type="predicted"/>
<organism evidence="1 2">
    <name type="scientific">Segatella oris F0302</name>
    <dbReference type="NCBI Taxonomy" id="649760"/>
    <lineage>
        <taxon>Bacteria</taxon>
        <taxon>Pseudomonadati</taxon>
        <taxon>Bacteroidota</taxon>
        <taxon>Bacteroidia</taxon>
        <taxon>Bacteroidales</taxon>
        <taxon>Prevotellaceae</taxon>
        <taxon>Segatella</taxon>
    </lineage>
</organism>
<name>D1QR97_9BACT</name>
<dbReference type="Proteomes" id="UP000004079">
    <property type="component" value="Unassembled WGS sequence"/>
</dbReference>